<name>A0ABP9HDJ8_9ACTN</name>
<dbReference type="EMBL" id="BAABIL010000105">
    <property type="protein sequence ID" value="GAA4968309.1"/>
    <property type="molecule type" value="Genomic_DNA"/>
</dbReference>
<evidence type="ECO:0000259" key="2">
    <source>
        <dbReference type="Pfam" id="PF13581"/>
    </source>
</evidence>
<keyword evidence="1" id="KW-0808">Transferase</keyword>
<dbReference type="CDD" id="cd16936">
    <property type="entry name" value="HATPase_RsbW-like"/>
    <property type="match status" value="1"/>
</dbReference>
<keyword evidence="3" id="KW-0547">Nucleotide-binding</keyword>
<keyword evidence="1" id="KW-0418">Kinase</keyword>
<feature type="domain" description="Histidine kinase/HSP90-like ATPase" evidence="2">
    <location>
        <begin position="8"/>
        <end position="121"/>
    </location>
</feature>
<evidence type="ECO:0000256" key="1">
    <source>
        <dbReference type="ARBA" id="ARBA00022527"/>
    </source>
</evidence>
<comment type="caution">
    <text evidence="3">The sequence shown here is derived from an EMBL/GenBank/DDBJ whole genome shotgun (WGS) entry which is preliminary data.</text>
</comment>
<organism evidence="3 4">
    <name type="scientific">Kineococcus glutinatus</name>
    <dbReference type="NCBI Taxonomy" id="1070872"/>
    <lineage>
        <taxon>Bacteria</taxon>
        <taxon>Bacillati</taxon>
        <taxon>Actinomycetota</taxon>
        <taxon>Actinomycetes</taxon>
        <taxon>Kineosporiales</taxon>
        <taxon>Kineosporiaceae</taxon>
        <taxon>Kineococcus</taxon>
    </lineage>
</organism>
<evidence type="ECO:0000313" key="3">
    <source>
        <dbReference type="EMBL" id="GAA4968309.1"/>
    </source>
</evidence>
<proteinExistence type="predicted"/>
<protein>
    <submittedName>
        <fullName evidence="3">ATP-binding protein</fullName>
    </submittedName>
</protein>
<dbReference type="InterPro" id="IPR003594">
    <property type="entry name" value="HATPase_dom"/>
</dbReference>
<dbReference type="SUPFAM" id="SSF55874">
    <property type="entry name" value="ATPase domain of HSP90 chaperone/DNA topoisomerase II/histidine kinase"/>
    <property type="match status" value="1"/>
</dbReference>
<dbReference type="PANTHER" id="PTHR35526:SF3">
    <property type="entry name" value="ANTI-SIGMA-F FACTOR RSBW"/>
    <property type="match status" value="1"/>
</dbReference>
<dbReference type="InterPro" id="IPR036890">
    <property type="entry name" value="HATPase_C_sf"/>
</dbReference>
<dbReference type="InterPro" id="IPR050267">
    <property type="entry name" value="Anti-sigma-factor_SerPK"/>
</dbReference>
<dbReference type="PANTHER" id="PTHR35526">
    <property type="entry name" value="ANTI-SIGMA-F FACTOR RSBW-RELATED"/>
    <property type="match status" value="1"/>
</dbReference>
<reference evidence="4" key="1">
    <citation type="journal article" date="2019" name="Int. J. Syst. Evol. Microbiol.">
        <title>The Global Catalogue of Microorganisms (GCM) 10K type strain sequencing project: providing services to taxonomists for standard genome sequencing and annotation.</title>
        <authorList>
            <consortium name="The Broad Institute Genomics Platform"/>
            <consortium name="The Broad Institute Genome Sequencing Center for Infectious Disease"/>
            <person name="Wu L."/>
            <person name="Ma J."/>
        </authorList>
    </citation>
    <scope>NUCLEOTIDE SEQUENCE [LARGE SCALE GENOMIC DNA]</scope>
    <source>
        <strain evidence="4">JCM 18126</strain>
    </source>
</reference>
<dbReference type="RefSeq" id="WP_345711108.1">
    <property type="nucleotide sequence ID" value="NZ_BAABIL010000105.1"/>
</dbReference>
<sequence length="131" mass="13454">MEELQLAGELASVPDARHWLGERCAEAGLPAPARTIAELLTTELVGNAVVHGNGPVRVTLRLDGAGVTVGVHDSHPGRPVLRHVGAEATGGRGVALVDALATRWGVTPDTGGRPGKTVWFTLRAEGTTAAG</sequence>
<dbReference type="Pfam" id="PF13581">
    <property type="entry name" value="HATPase_c_2"/>
    <property type="match status" value="1"/>
</dbReference>
<keyword evidence="3" id="KW-0067">ATP-binding</keyword>
<keyword evidence="1" id="KW-0723">Serine/threonine-protein kinase</keyword>
<dbReference type="GO" id="GO:0005524">
    <property type="term" value="F:ATP binding"/>
    <property type="evidence" value="ECO:0007669"/>
    <property type="project" value="UniProtKB-KW"/>
</dbReference>
<gene>
    <name evidence="3" type="ORF">GCM10023225_08360</name>
</gene>
<evidence type="ECO:0000313" key="4">
    <source>
        <dbReference type="Proteomes" id="UP001501195"/>
    </source>
</evidence>
<dbReference type="Gene3D" id="3.30.565.10">
    <property type="entry name" value="Histidine kinase-like ATPase, C-terminal domain"/>
    <property type="match status" value="1"/>
</dbReference>
<dbReference type="Proteomes" id="UP001501195">
    <property type="component" value="Unassembled WGS sequence"/>
</dbReference>
<accession>A0ABP9HDJ8</accession>
<keyword evidence="4" id="KW-1185">Reference proteome</keyword>